<dbReference type="EMBL" id="PVEM01000012">
    <property type="protein sequence ID" value="PTD03546.1"/>
    <property type="molecule type" value="Genomic_DNA"/>
</dbReference>
<reference evidence="1 2" key="1">
    <citation type="submission" date="2018-02" db="EMBL/GenBank/DDBJ databases">
        <title>Fusarium culmorum secondary metabolites in fungal-bacterial-plant interactions.</title>
        <authorList>
            <person name="Schmidt R."/>
        </authorList>
    </citation>
    <scope>NUCLEOTIDE SEQUENCE [LARGE SCALE GENOMIC DNA]</scope>
    <source>
        <strain evidence="1 2">PV</strain>
    </source>
</reference>
<comment type="caution">
    <text evidence="1">The sequence shown here is derived from an EMBL/GenBank/DDBJ whole genome shotgun (WGS) entry which is preliminary data.</text>
</comment>
<dbReference type="OrthoDB" id="10414432at2759"/>
<accession>A0A2T4GJ03</accession>
<evidence type="ECO:0000313" key="1">
    <source>
        <dbReference type="EMBL" id="PTD03546.1"/>
    </source>
</evidence>
<evidence type="ECO:0000313" key="2">
    <source>
        <dbReference type="Proteomes" id="UP000241587"/>
    </source>
</evidence>
<gene>
    <name evidence="1" type="ORF">FCULG_00000532</name>
</gene>
<sequence length="111" mass="12226">MSEITPSAMRQECLDNETIEADDIRVRDPLVPSVGVFDSDSFSEFIIINVPSVWGVTVRLSACQTDSVRVSVLHSGFSSGTAKIHTIQGCIFGYVFRSKLPNMNMNQPNSE</sequence>
<dbReference type="AlphaFoldDB" id="A0A2T4GJ03"/>
<protein>
    <submittedName>
        <fullName evidence="1">Uncharacterized protein</fullName>
    </submittedName>
</protein>
<organism evidence="1 2">
    <name type="scientific">Fusarium culmorum</name>
    <dbReference type="NCBI Taxonomy" id="5516"/>
    <lineage>
        <taxon>Eukaryota</taxon>
        <taxon>Fungi</taxon>
        <taxon>Dikarya</taxon>
        <taxon>Ascomycota</taxon>
        <taxon>Pezizomycotina</taxon>
        <taxon>Sordariomycetes</taxon>
        <taxon>Hypocreomycetidae</taxon>
        <taxon>Hypocreales</taxon>
        <taxon>Nectriaceae</taxon>
        <taxon>Fusarium</taxon>
    </lineage>
</organism>
<keyword evidence="2" id="KW-1185">Reference proteome</keyword>
<dbReference type="Proteomes" id="UP000241587">
    <property type="component" value="Unassembled WGS sequence"/>
</dbReference>
<proteinExistence type="predicted"/>
<name>A0A2T4GJ03_FUSCU</name>